<evidence type="ECO:0000313" key="2">
    <source>
        <dbReference type="EMBL" id="GJE94243.1"/>
    </source>
</evidence>
<comment type="caution">
    <text evidence="2">The sequence shown here is derived from an EMBL/GenBank/DDBJ whole genome shotgun (WGS) entry which is preliminary data.</text>
</comment>
<name>A0A9P3LGV6_9APHY</name>
<dbReference type="AlphaFoldDB" id="A0A9P3LGV6"/>
<keyword evidence="3" id="KW-1185">Reference proteome</keyword>
<accession>A0A9P3LGV6</accession>
<evidence type="ECO:0000313" key="3">
    <source>
        <dbReference type="Proteomes" id="UP000703269"/>
    </source>
</evidence>
<feature type="region of interest" description="Disordered" evidence="1">
    <location>
        <begin position="1"/>
        <end position="70"/>
    </location>
</feature>
<gene>
    <name evidence="2" type="ORF">PsYK624_104110</name>
</gene>
<proteinExistence type="predicted"/>
<dbReference type="Proteomes" id="UP000703269">
    <property type="component" value="Unassembled WGS sequence"/>
</dbReference>
<evidence type="ECO:0000256" key="1">
    <source>
        <dbReference type="SAM" id="MobiDB-lite"/>
    </source>
</evidence>
<feature type="compositionally biased region" description="Polar residues" evidence="1">
    <location>
        <begin position="30"/>
        <end position="45"/>
    </location>
</feature>
<reference evidence="2 3" key="1">
    <citation type="submission" date="2021-08" db="EMBL/GenBank/DDBJ databases">
        <title>Draft Genome Sequence of Phanerochaete sordida strain YK-624.</title>
        <authorList>
            <person name="Mori T."/>
            <person name="Dohra H."/>
            <person name="Suzuki T."/>
            <person name="Kawagishi H."/>
            <person name="Hirai H."/>
        </authorList>
    </citation>
    <scope>NUCLEOTIDE SEQUENCE [LARGE SCALE GENOMIC DNA]</scope>
    <source>
        <strain evidence="2 3">YK-624</strain>
    </source>
</reference>
<sequence length="70" mass="7417">MNVGKNTDNGTVTDETRTPDKAVGDVTTRPPAQNSLKSSLLSVTHTAGAGRVRLARMRANSKPSQGRRLA</sequence>
<protein>
    <submittedName>
        <fullName evidence="2">Uncharacterized protein</fullName>
    </submittedName>
</protein>
<feature type="compositionally biased region" description="Polar residues" evidence="1">
    <location>
        <begin position="1"/>
        <end position="13"/>
    </location>
</feature>
<organism evidence="2 3">
    <name type="scientific">Phanerochaete sordida</name>
    <dbReference type="NCBI Taxonomy" id="48140"/>
    <lineage>
        <taxon>Eukaryota</taxon>
        <taxon>Fungi</taxon>
        <taxon>Dikarya</taxon>
        <taxon>Basidiomycota</taxon>
        <taxon>Agaricomycotina</taxon>
        <taxon>Agaricomycetes</taxon>
        <taxon>Polyporales</taxon>
        <taxon>Phanerochaetaceae</taxon>
        <taxon>Phanerochaete</taxon>
    </lineage>
</organism>
<dbReference type="EMBL" id="BPQB01000038">
    <property type="protein sequence ID" value="GJE94243.1"/>
    <property type="molecule type" value="Genomic_DNA"/>
</dbReference>
<feature type="compositionally biased region" description="Basic and acidic residues" evidence="1">
    <location>
        <begin position="14"/>
        <end position="23"/>
    </location>
</feature>